<dbReference type="Proteomes" id="UP001497453">
    <property type="component" value="Chromosome 1"/>
</dbReference>
<comment type="function">
    <text evidence="8">Component of the Mediator complex, a coactivator involved in the regulated transcription of nearly all RNA polymerase II-dependent genes. Mediator functions as a bridge to convey information from gene-specific regulatory proteins to the basal RNA polymerase II transcription machinery.</text>
</comment>
<organism evidence="10 11">
    <name type="scientific">Somion occarium</name>
    <dbReference type="NCBI Taxonomy" id="3059160"/>
    <lineage>
        <taxon>Eukaryota</taxon>
        <taxon>Fungi</taxon>
        <taxon>Dikarya</taxon>
        <taxon>Basidiomycota</taxon>
        <taxon>Agaricomycotina</taxon>
        <taxon>Agaricomycetes</taxon>
        <taxon>Polyporales</taxon>
        <taxon>Cerrenaceae</taxon>
        <taxon>Somion</taxon>
    </lineage>
</organism>
<evidence type="ECO:0000313" key="11">
    <source>
        <dbReference type="Proteomes" id="UP001497453"/>
    </source>
</evidence>
<protein>
    <recommendedName>
        <fullName evidence="3 8">Mediator of RNA polymerase II transcription subunit 7</fullName>
    </recommendedName>
</protein>
<evidence type="ECO:0000256" key="1">
    <source>
        <dbReference type="ARBA" id="ARBA00004123"/>
    </source>
</evidence>
<name>A0ABP1CHI1_9APHY</name>
<dbReference type="SUPFAM" id="SSF140718">
    <property type="entry name" value="Mediator hinge subcomplex-like"/>
    <property type="match status" value="1"/>
</dbReference>
<reference evidence="11" key="1">
    <citation type="submission" date="2024-04" db="EMBL/GenBank/DDBJ databases">
        <authorList>
            <person name="Shaw F."/>
            <person name="Minotto A."/>
        </authorList>
    </citation>
    <scope>NUCLEOTIDE SEQUENCE [LARGE SCALE GENOMIC DNA]</scope>
</reference>
<sequence length="274" mass="31099">MEEEEAELRNPFPSPPSHYKNYTTHNLQLLSLLRERAGDGDLSSFNQYEALSDQTDVPDWPLIQLEKPRVDWIVEDDSYNVFGDTWYVKETIPSLAELGGTQLYSSDPNVDRRPALLAVLRSLLITFSRLLNALLAPPPTALNPEPPDWERHVEWINVLAQNVMAAANDLRPVQARGNLEIMMRRQLELRREETKKIHEKCDALEGMLEDMRKSTQQMGSDEPPGGDTDKLTEVKNALSFALKAEGISDLSQRSNGETKPITDDDVFRWAEEIG</sequence>
<dbReference type="PANTHER" id="PTHR21428">
    <property type="entry name" value="MEDIATOR OF RNA POLYMERASE II TRANSCRIPTION SUBUNIT 7"/>
    <property type="match status" value="1"/>
</dbReference>
<evidence type="ECO:0000256" key="2">
    <source>
        <dbReference type="ARBA" id="ARBA00009994"/>
    </source>
</evidence>
<keyword evidence="4 8" id="KW-0805">Transcription regulation</keyword>
<accession>A0ABP1CHI1</accession>
<dbReference type="EMBL" id="OZ037944">
    <property type="protein sequence ID" value="CAL1695161.1"/>
    <property type="molecule type" value="Genomic_DNA"/>
</dbReference>
<dbReference type="Pfam" id="PF05983">
    <property type="entry name" value="Med7"/>
    <property type="match status" value="1"/>
</dbReference>
<feature type="region of interest" description="Disordered" evidence="9">
    <location>
        <begin position="246"/>
        <end position="265"/>
    </location>
</feature>
<evidence type="ECO:0000256" key="8">
    <source>
        <dbReference type="RuleBase" id="RU364060"/>
    </source>
</evidence>
<keyword evidence="7 8" id="KW-0539">Nucleus</keyword>
<dbReference type="Gene3D" id="6.10.140.1520">
    <property type="match status" value="1"/>
</dbReference>
<evidence type="ECO:0000256" key="3">
    <source>
        <dbReference type="ARBA" id="ARBA00020631"/>
    </source>
</evidence>
<keyword evidence="11" id="KW-1185">Reference proteome</keyword>
<evidence type="ECO:0000313" key="10">
    <source>
        <dbReference type="EMBL" id="CAL1695161.1"/>
    </source>
</evidence>
<evidence type="ECO:0000256" key="5">
    <source>
        <dbReference type="ARBA" id="ARBA00023159"/>
    </source>
</evidence>
<evidence type="ECO:0000256" key="9">
    <source>
        <dbReference type="SAM" id="MobiDB-lite"/>
    </source>
</evidence>
<comment type="similarity">
    <text evidence="2 8">Belongs to the Mediator complex subunit 7 family.</text>
</comment>
<dbReference type="Gene3D" id="6.10.140.200">
    <property type="match status" value="1"/>
</dbReference>
<gene>
    <name evidence="10" type="ORF">GFSPODELE1_LOCUS613</name>
</gene>
<dbReference type="InterPro" id="IPR044888">
    <property type="entry name" value="Mediatior_Med7_sf"/>
</dbReference>
<dbReference type="InterPro" id="IPR009244">
    <property type="entry name" value="Mediatior_Med7"/>
</dbReference>
<dbReference type="PANTHER" id="PTHR21428:SF11">
    <property type="entry name" value="MEDIATOR OF RNA POLYMERASE II TRANSCRIPTION SUBUNIT 7"/>
    <property type="match status" value="1"/>
</dbReference>
<evidence type="ECO:0000256" key="6">
    <source>
        <dbReference type="ARBA" id="ARBA00023163"/>
    </source>
</evidence>
<keyword evidence="6 8" id="KW-0804">Transcription</keyword>
<dbReference type="InterPro" id="IPR037212">
    <property type="entry name" value="Med7/Med21-like"/>
</dbReference>
<evidence type="ECO:0000256" key="4">
    <source>
        <dbReference type="ARBA" id="ARBA00023015"/>
    </source>
</evidence>
<evidence type="ECO:0000256" key="7">
    <source>
        <dbReference type="ARBA" id="ARBA00023242"/>
    </source>
</evidence>
<comment type="subcellular location">
    <subcellularLocation>
        <location evidence="1 8">Nucleus</location>
    </subcellularLocation>
</comment>
<proteinExistence type="inferred from homology"/>
<comment type="subunit">
    <text evidence="8">Component of the Mediator complex.</text>
</comment>
<keyword evidence="5 8" id="KW-0010">Activator</keyword>